<gene>
    <name evidence="10" type="ORF">J7I42_11975</name>
</gene>
<reference evidence="10 11" key="1">
    <citation type="submission" date="2021-03" db="EMBL/GenBank/DDBJ databases">
        <title>Assistant Professor.</title>
        <authorList>
            <person name="Huq M.A."/>
        </authorList>
    </citation>
    <scope>NUCLEOTIDE SEQUENCE [LARGE SCALE GENOMIC DNA]</scope>
    <source>
        <strain evidence="10 11">MAH-29</strain>
    </source>
</reference>
<dbReference type="InterPro" id="IPR000192">
    <property type="entry name" value="Aminotrans_V_dom"/>
</dbReference>
<dbReference type="EMBL" id="JAGHKO010000001">
    <property type="protein sequence ID" value="MBO9200987.1"/>
    <property type="molecule type" value="Genomic_DNA"/>
</dbReference>
<keyword evidence="11" id="KW-1185">Reference proteome</keyword>
<evidence type="ECO:0000256" key="8">
    <source>
        <dbReference type="RuleBase" id="RU004506"/>
    </source>
</evidence>
<evidence type="ECO:0000256" key="3">
    <source>
        <dbReference type="ARBA" id="ARBA00010447"/>
    </source>
</evidence>
<dbReference type="PIRSF" id="PIRSF005572">
    <property type="entry name" value="NifS"/>
    <property type="match status" value="1"/>
</dbReference>
<dbReference type="NCBIfam" id="TIGR01979">
    <property type="entry name" value="sufS"/>
    <property type="match status" value="1"/>
</dbReference>
<evidence type="ECO:0000256" key="1">
    <source>
        <dbReference type="ARBA" id="ARBA00001933"/>
    </source>
</evidence>
<dbReference type="Proteomes" id="UP000677244">
    <property type="component" value="Unassembled WGS sequence"/>
</dbReference>
<dbReference type="PANTHER" id="PTHR43586">
    <property type="entry name" value="CYSTEINE DESULFURASE"/>
    <property type="match status" value="1"/>
</dbReference>
<comment type="caution">
    <text evidence="10">The sequence shown here is derived from an EMBL/GenBank/DDBJ whole genome shotgun (WGS) entry which is preliminary data.</text>
</comment>
<organism evidence="10 11">
    <name type="scientific">Niastella soli</name>
    <dbReference type="NCBI Taxonomy" id="2821487"/>
    <lineage>
        <taxon>Bacteria</taxon>
        <taxon>Pseudomonadati</taxon>
        <taxon>Bacteroidota</taxon>
        <taxon>Chitinophagia</taxon>
        <taxon>Chitinophagales</taxon>
        <taxon>Chitinophagaceae</taxon>
        <taxon>Niastella</taxon>
    </lineage>
</organism>
<comment type="function">
    <text evidence="2 8">Catalyzes the removal of elemental sulfur and selenium atoms from L-cysteine, L-cystine, L-selenocysteine, and L-selenocystine to produce L-alanine.</text>
</comment>
<evidence type="ECO:0000313" key="11">
    <source>
        <dbReference type="Proteomes" id="UP000677244"/>
    </source>
</evidence>
<dbReference type="PROSITE" id="PS00595">
    <property type="entry name" value="AA_TRANSFER_CLASS_5"/>
    <property type="match status" value="1"/>
</dbReference>
<protein>
    <recommendedName>
        <fullName evidence="8">Cysteine desulfurase</fullName>
        <ecNumber evidence="8">2.8.1.7</ecNumber>
    </recommendedName>
</protein>
<comment type="catalytic activity">
    <reaction evidence="6 8">
        <text>(sulfur carrier)-H + L-cysteine = (sulfur carrier)-SH + L-alanine</text>
        <dbReference type="Rhea" id="RHEA:43892"/>
        <dbReference type="Rhea" id="RHEA-COMP:14737"/>
        <dbReference type="Rhea" id="RHEA-COMP:14739"/>
        <dbReference type="ChEBI" id="CHEBI:29917"/>
        <dbReference type="ChEBI" id="CHEBI:35235"/>
        <dbReference type="ChEBI" id="CHEBI:57972"/>
        <dbReference type="ChEBI" id="CHEBI:64428"/>
        <dbReference type="EC" id="2.8.1.7"/>
    </reaction>
</comment>
<dbReference type="Pfam" id="PF00266">
    <property type="entry name" value="Aminotran_5"/>
    <property type="match status" value="1"/>
</dbReference>
<comment type="cofactor">
    <cofactor evidence="1 7">
        <name>pyridoxal 5'-phosphate</name>
        <dbReference type="ChEBI" id="CHEBI:597326"/>
    </cofactor>
</comment>
<keyword evidence="5 8" id="KW-0663">Pyridoxal phosphate</keyword>
<dbReference type="InterPro" id="IPR010970">
    <property type="entry name" value="Cys_dSase_SufS"/>
</dbReference>
<name>A0ABS3YSU1_9BACT</name>
<dbReference type="Gene3D" id="3.40.640.10">
    <property type="entry name" value="Type I PLP-dependent aspartate aminotransferase-like (Major domain)"/>
    <property type="match status" value="1"/>
</dbReference>
<dbReference type="EC" id="2.8.1.7" evidence="8"/>
<dbReference type="InterPro" id="IPR020578">
    <property type="entry name" value="Aminotrans_V_PyrdxlP_BS"/>
</dbReference>
<evidence type="ECO:0000256" key="5">
    <source>
        <dbReference type="ARBA" id="ARBA00022898"/>
    </source>
</evidence>
<feature type="domain" description="Aminotransferase class V" evidence="9">
    <location>
        <begin position="23"/>
        <end position="391"/>
    </location>
</feature>
<sequence length="403" mass="44420">MDVQAIRQQFPALDRQVKGHPLVYFDNAATTQKPQVVIDALVDYYSNYNANVHRGIHTLAEEATAAFEASRNAAQQFINAASREEIIFTRGTTEGINLVAYTWGRQNIKAGDEIIITEMEHHSNIVPWQMLCEEKGAVLKMIPQQNGELLLDEYKKLLSSKTKLVSVVHVSNALGTVNPVEEIIRLAHQAGALVMIDGAQSTVHLDIDVQAMDCDFFAFSSHKVYGPTGIGVLYGKKHLLEAMPPFQGGGEMIKEVTLQKTTYADLPYKFEAGTPNIGDAAVLKAALEFVNKIGKEKIRNHENELLAYATEQLVQLPGLRIIGTAANKVSVASFVIDKVHPQDVGILLDNRGIAVRTGHHCAQPLMHCYGIPGTIRASFAMYNTKEEVDKLIEGLHKALKMLL</sequence>
<dbReference type="InterPro" id="IPR015421">
    <property type="entry name" value="PyrdxlP-dep_Trfase_major"/>
</dbReference>
<comment type="similarity">
    <text evidence="3 8">Belongs to the class-V pyridoxal-phosphate-dependent aminotransferase family. Csd subfamily.</text>
</comment>
<evidence type="ECO:0000259" key="9">
    <source>
        <dbReference type="Pfam" id="PF00266"/>
    </source>
</evidence>
<dbReference type="InterPro" id="IPR015424">
    <property type="entry name" value="PyrdxlP-dep_Trfase"/>
</dbReference>
<keyword evidence="4 8" id="KW-0808">Transferase</keyword>
<accession>A0ABS3YSU1</accession>
<proteinExistence type="inferred from homology"/>
<dbReference type="InterPro" id="IPR015422">
    <property type="entry name" value="PyrdxlP-dep_Trfase_small"/>
</dbReference>
<evidence type="ECO:0000313" key="10">
    <source>
        <dbReference type="EMBL" id="MBO9200987.1"/>
    </source>
</evidence>
<evidence type="ECO:0000256" key="6">
    <source>
        <dbReference type="ARBA" id="ARBA00050776"/>
    </source>
</evidence>
<evidence type="ECO:0000256" key="7">
    <source>
        <dbReference type="RuleBase" id="RU004504"/>
    </source>
</evidence>
<dbReference type="PANTHER" id="PTHR43586:SF8">
    <property type="entry name" value="CYSTEINE DESULFURASE 1, CHLOROPLASTIC"/>
    <property type="match status" value="1"/>
</dbReference>
<evidence type="ECO:0000256" key="4">
    <source>
        <dbReference type="ARBA" id="ARBA00022679"/>
    </source>
</evidence>
<dbReference type="InterPro" id="IPR016454">
    <property type="entry name" value="Cysteine_dSase"/>
</dbReference>
<dbReference type="Gene3D" id="3.90.1150.10">
    <property type="entry name" value="Aspartate Aminotransferase, domain 1"/>
    <property type="match status" value="1"/>
</dbReference>
<dbReference type="SUPFAM" id="SSF53383">
    <property type="entry name" value="PLP-dependent transferases"/>
    <property type="match status" value="1"/>
</dbReference>
<evidence type="ECO:0000256" key="2">
    <source>
        <dbReference type="ARBA" id="ARBA00002824"/>
    </source>
</evidence>
<dbReference type="CDD" id="cd06453">
    <property type="entry name" value="SufS_like"/>
    <property type="match status" value="1"/>
</dbReference>